<dbReference type="SUPFAM" id="SSF52317">
    <property type="entry name" value="Class I glutamine amidotransferase-like"/>
    <property type="match status" value="1"/>
</dbReference>
<dbReference type="Proteomes" id="UP000198767">
    <property type="component" value="Unassembled WGS sequence"/>
</dbReference>
<dbReference type="RefSeq" id="WP_090216592.1">
    <property type="nucleotide sequence ID" value="NZ_CANMPF010000001.1"/>
</dbReference>
<name>A0A1G5PYP8_9RHOB</name>
<accession>A0A1G5PYP8</accession>
<dbReference type="GO" id="GO:0005829">
    <property type="term" value="C:cytosol"/>
    <property type="evidence" value="ECO:0007669"/>
    <property type="project" value="TreeGrafter"/>
</dbReference>
<dbReference type="PANTHER" id="PTHR42695">
    <property type="entry name" value="GLUTAMINE AMIDOTRANSFERASE YLR126C-RELATED"/>
    <property type="match status" value="1"/>
</dbReference>
<gene>
    <name evidence="2" type="ORF">SAMN04488118_102330</name>
</gene>
<dbReference type="OrthoDB" id="7365442at2"/>
<dbReference type="CDD" id="cd01741">
    <property type="entry name" value="GATase1_1"/>
    <property type="match status" value="1"/>
</dbReference>
<dbReference type="PROSITE" id="PS51273">
    <property type="entry name" value="GATASE_TYPE_1"/>
    <property type="match status" value="1"/>
</dbReference>
<dbReference type="AlphaFoldDB" id="A0A1G5PYP8"/>
<dbReference type="InterPro" id="IPR017926">
    <property type="entry name" value="GATASE"/>
</dbReference>
<reference evidence="2 3" key="1">
    <citation type="submission" date="2016-10" db="EMBL/GenBank/DDBJ databases">
        <authorList>
            <person name="de Groot N.N."/>
        </authorList>
    </citation>
    <scope>NUCLEOTIDE SEQUENCE [LARGE SCALE GENOMIC DNA]</scope>
    <source>
        <strain evidence="2 3">U95</strain>
    </source>
</reference>
<feature type="domain" description="Glutamine amidotransferase" evidence="1">
    <location>
        <begin position="76"/>
        <end position="177"/>
    </location>
</feature>
<sequence length="226" mass="24981">MKIGILQTGHSPEALFQNLGNYDQLFHKMLSGYGFTFDTFAVVDGVFPDTIEAADGWLVTGSKHGAYESHSWIPPLEALIREIYAAKRPLVGVCFGHQIIAQALGGRVEKFDKGWSVGRTEYEMNGETIALNAWHQDQVVERPKAARAIAGNTFCENAILSYEGNAWTIQAHPEFDSAFIDGLIQNRGKGVVPDPLLARAQDRLNKPTDNARFAKEIASFFQSARP</sequence>
<proteinExistence type="predicted"/>
<dbReference type="EMBL" id="FMWG01000002">
    <property type="protein sequence ID" value="SCZ54735.1"/>
    <property type="molecule type" value="Genomic_DNA"/>
</dbReference>
<keyword evidence="3" id="KW-1185">Reference proteome</keyword>
<dbReference type="InterPro" id="IPR044992">
    <property type="entry name" value="ChyE-like"/>
</dbReference>
<evidence type="ECO:0000313" key="2">
    <source>
        <dbReference type="EMBL" id="SCZ54735.1"/>
    </source>
</evidence>
<dbReference type="Gene3D" id="3.40.50.880">
    <property type="match status" value="1"/>
</dbReference>
<dbReference type="PANTHER" id="PTHR42695:SF5">
    <property type="entry name" value="GLUTAMINE AMIDOTRANSFERASE YLR126C-RELATED"/>
    <property type="match status" value="1"/>
</dbReference>
<dbReference type="STRING" id="1156985.SAMN04488118_102330"/>
<dbReference type="InterPro" id="IPR029062">
    <property type="entry name" value="Class_I_gatase-like"/>
</dbReference>
<protein>
    <submittedName>
        <fullName evidence="2">GMP synthase (Glutamine-hydrolysing)</fullName>
    </submittedName>
</protein>
<organism evidence="2 3">
    <name type="scientific">Epibacterium ulvae</name>
    <dbReference type="NCBI Taxonomy" id="1156985"/>
    <lineage>
        <taxon>Bacteria</taxon>
        <taxon>Pseudomonadati</taxon>
        <taxon>Pseudomonadota</taxon>
        <taxon>Alphaproteobacteria</taxon>
        <taxon>Rhodobacterales</taxon>
        <taxon>Roseobacteraceae</taxon>
        <taxon>Epibacterium</taxon>
    </lineage>
</organism>
<evidence type="ECO:0000313" key="3">
    <source>
        <dbReference type="Proteomes" id="UP000198767"/>
    </source>
</evidence>
<dbReference type="Pfam" id="PF00117">
    <property type="entry name" value="GATase"/>
    <property type="match status" value="1"/>
</dbReference>
<evidence type="ECO:0000259" key="1">
    <source>
        <dbReference type="Pfam" id="PF00117"/>
    </source>
</evidence>